<name>A0A5J4UEJ1_9EUKA</name>
<reference evidence="2 3" key="1">
    <citation type="submission" date="2019-03" db="EMBL/GenBank/DDBJ databases">
        <title>Single cell metagenomics reveals metabolic interactions within the superorganism composed of flagellate Streblomastix strix and complex community of Bacteroidetes bacteria on its surface.</title>
        <authorList>
            <person name="Treitli S.C."/>
            <person name="Kolisko M."/>
            <person name="Husnik F."/>
            <person name="Keeling P."/>
            <person name="Hampl V."/>
        </authorList>
    </citation>
    <scope>NUCLEOTIDE SEQUENCE [LARGE SCALE GENOMIC DNA]</scope>
    <source>
        <strain evidence="2">ST1C</strain>
    </source>
</reference>
<dbReference type="AlphaFoldDB" id="A0A5J4UEJ1"/>
<organism evidence="2 3">
    <name type="scientific">Streblomastix strix</name>
    <dbReference type="NCBI Taxonomy" id="222440"/>
    <lineage>
        <taxon>Eukaryota</taxon>
        <taxon>Metamonada</taxon>
        <taxon>Preaxostyla</taxon>
        <taxon>Oxymonadida</taxon>
        <taxon>Streblomastigidae</taxon>
        <taxon>Streblomastix</taxon>
    </lineage>
</organism>
<feature type="compositionally biased region" description="Acidic residues" evidence="1">
    <location>
        <begin position="12"/>
        <end position="24"/>
    </location>
</feature>
<dbReference type="EMBL" id="SNRW01017158">
    <property type="protein sequence ID" value="KAA6368634.1"/>
    <property type="molecule type" value="Genomic_DNA"/>
</dbReference>
<feature type="non-terminal residue" evidence="2">
    <location>
        <position position="1"/>
    </location>
</feature>
<protein>
    <submittedName>
        <fullName evidence="2">Uncharacterized protein</fullName>
    </submittedName>
</protein>
<feature type="compositionally biased region" description="Acidic residues" evidence="1">
    <location>
        <begin position="46"/>
        <end position="80"/>
    </location>
</feature>
<proteinExistence type="predicted"/>
<sequence>NLIEIKKNDFQIPDEEDDDEIEEQQDGKHKDEDEDKDQNESLKEKDDDDEETIEDIQEEDQDEEKEDDEKDEESQDDLNESTDQTGWKEIELDCDPIPDDVEAFNMILLILSLTVLSYGQDYKQGKIYYNDNEIDSNGYLYLEALKKGHDADTADKSVNIRDYQAVVNGTKSTDKKFLTIPEADFISLLAGKGAEELECNTVKVYYEVDFFALLGFAAKFYEKENIAPSFTYLLANAPTKRVYKNKPAEADSSWDDIKLIFSCDNNNFNYDFVSAVLQKYGVVSAACFSNNAIPATTDKCADTINNPKPLLKGYRLAAFTGDRETFKEVLLRFGPIYTEGVIVVGWDKQDEIEQVIYASKSSSFGEYNLHKDKFEEGTYDGYFYFNPDKPKKVELWRRIWMLLQIHKNALIKLIECLKQSS</sequence>
<feature type="region of interest" description="Disordered" evidence="1">
    <location>
        <begin position="1"/>
        <end position="89"/>
    </location>
</feature>
<evidence type="ECO:0000256" key="1">
    <source>
        <dbReference type="SAM" id="MobiDB-lite"/>
    </source>
</evidence>
<evidence type="ECO:0000313" key="2">
    <source>
        <dbReference type="EMBL" id="KAA6368634.1"/>
    </source>
</evidence>
<accession>A0A5J4UEJ1</accession>
<comment type="caution">
    <text evidence="2">The sequence shown here is derived from an EMBL/GenBank/DDBJ whole genome shotgun (WGS) entry which is preliminary data.</text>
</comment>
<evidence type="ECO:0000313" key="3">
    <source>
        <dbReference type="Proteomes" id="UP000324800"/>
    </source>
</evidence>
<dbReference type="Proteomes" id="UP000324800">
    <property type="component" value="Unassembled WGS sequence"/>
</dbReference>
<gene>
    <name evidence="2" type="ORF">EZS28_035839</name>
</gene>